<evidence type="ECO:0000313" key="2">
    <source>
        <dbReference type="Proteomes" id="UP000176050"/>
    </source>
</evidence>
<proteinExistence type="predicted"/>
<gene>
    <name evidence="1" type="ORF">LPB138_08815</name>
</gene>
<organism evidence="1 2">
    <name type="scientific">Urechidicola croceus</name>
    <dbReference type="NCBI Taxonomy" id="1850246"/>
    <lineage>
        <taxon>Bacteria</taxon>
        <taxon>Pseudomonadati</taxon>
        <taxon>Bacteroidota</taxon>
        <taxon>Flavobacteriia</taxon>
        <taxon>Flavobacteriales</taxon>
        <taxon>Flavobacteriaceae</taxon>
        <taxon>Urechidicola</taxon>
    </lineage>
</organism>
<dbReference type="OrthoDB" id="249246at2"/>
<dbReference type="EMBL" id="CP017478">
    <property type="protein sequence ID" value="AOW20771.1"/>
    <property type="molecule type" value="Genomic_DNA"/>
</dbReference>
<dbReference type="RefSeq" id="WP_070236935.1">
    <property type="nucleotide sequence ID" value="NZ_CP017478.1"/>
</dbReference>
<reference evidence="1 2" key="1">
    <citation type="submission" date="2016-10" db="EMBL/GenBank/DDBJ databases">
        <title>Lutibacter sp. LPB0138, isolated from marine gastropod.</title>
        <authorList>
            <person name="Kim E."/>
            <person name="Yi H."/>
        </authorList>
    </citation>
    <scope>NUCLEOTIDE SEQUENCE [LARGE SCALE GENOMIC DNA]</scope>
    <source>
        <strain evidence="1 2">LPB0138</strain>
    </source>
</reference>
<protein>
    <submittedName>
        <fullName evidence="1">Uncharacterized protein</fullName>
    </submittedName>
</protein>
<evidence type="ECO:0000313" key="1">
    <source>
        <dbReference type="EMBL" id="AOW20771.1"/>
    </source>
</evidence>
<dbReference type="STRING" id="1850246.LPB138_08815"/>
<accession>A0A1D8P8B0</accession>
<name>A0A1D8P8B0_9FLAO</name>
<keyword evidence="2" id="KW-1185">Reference proteome</keyword>
<dbReference type="AlphaFoldDB" id="A0A1D8P8B0"/>
<dbReference type="Proteomes" id="UP000176050">
    <property type="component" value="Chromosome"/>
</dbReference>
<dbReference type="KEGG" id="lul:LPB138_08815"/>
<sequence>MRYIIILILLVGCSTKVDKKNNETKEPLINQVSFQEENKAPIVLEELSLLNGKLAVNLPNNFGLMNEKMLATKYPSNNRPTLVYTNAEGTINFAFNHTTNPVPKDKISDLLPPFVNQFNSVYPQIEWFKKDLEIVNDKNFIVLEFIVPAIDTKIYNLMYITELDGKMFMSTFNCIESIKNEWEIIAKKSLNSIKITE</sequence>